<dbReference type="GeneID" id="28985673"/>
<proteinExistence type="predicted"/>
<dbReference type="STRING" id="879819.A0A0J0XYM6"/>
<dbReference type="AlphaFoldDB" id="A0A0J0XYM6"/>
<evidence type="ECO:0000313" key="1">
    <source>
        <dbReference type="EMBL" id="KLT46155.1"/>
    </source>
</evidence>
<dbReference type="PRINTS" id="PR01217">
    <property type="entry name" value="PRICHEXTENSN"/>
</dbReference>
<evidence type="ECO:0000313" key="2">
    <source>
        <dbReference type="Proteomes" id="UP000053611"/>
    </source>
</evidence>
<dbReference type="Proteomes" id="UP000053611">
    <property type="component" value="Unassembled WGS sequence"/>
</dbReference>
<name>A0A0J0XYM6_9TREE</name>
<sequence length="272" mass="28926">ILDDIHDSILDGFYVSLDEVYEDISLDPLANISLDPVSEDISLDPALDFSCLMVDEVMSPATHQPSSPESKMECDPPVSAFDAHLSLSPSNPPTPYSLPSTPFTLPSTPFPLPSSPFPPPSTPFPPLSTPFPPSSTPCSLPSTPLTLPNAHEISSAYDPALTPQSPGYAAPLAQNYFWASPSLSSLTSTSASSSAPSSPVPNHSPSANGLFVSPMYGASATYTPPQRQISTDYPSPWPPCHGTGHGLNRDRPCVATYHGRLGIVCCYCFRHL</sequence>
<reference evidence="1 2" key="1">
    <citation type="submission" date="2015-03" db="EMBL/GenBank/DDBJ databases">
        <title>Genomics and transcriptomics of the oil-accumulating basidiomycete yeast T. oleaginosus allow insights into substrate utilization and the diverse evolutionary trajectories of mating systems in fungi.</title>
        <authorList>
            <consortium name="DOE Joint Genome Institute"/>
            <person name="Kourist R."/>
            <person name="Kracht O."/>
            <person name="Bracharz F."/>
            <person name="Lipzen A."/>
            <person name="Nolan M."/>
            <person name="Ohm R."/>
            <person name="Grigoriev I."/>
            <person name="Sun S."/>
            <person name="Heitman J."/>
            <person name="Bruck T."/>
            <person name="Nowrousian M."/>
        </authorList>
    </citation>
    <scope>NUCLEOTIDE SEQUENCE [LARGE SCALE GENOMIC DNA]</scope>
    <source>
        <strain evidence="1 2">IBC0246</strain>
    </source>
</reference>
<dbReference type="EMBL" id="KQ087178">
    <property type="protein sequence ID" value="KLT46155.1"/>
    <property type="molecule type" value="Genomic_DNA"/>
</dbReference>
<feature type="non-terminal residue" evidence="1">
    <location>
        <position position="1"/>
    </location>
</feature>
<protein>
    <submittedName>
        <fullName evidence="1">Uncharacterized protein</fullName>
    </submittedName>
</protein>
<gene>
    <name evidence="1" type="ORF">CC85DRAFT_298848</name>
</gene>
<accession>A0A0J0XYM6</accession>
<keyword evidence="2" id="KW-1185">Reference proteome</keyword>
<organism evidence="1 2">
    <name type="scientific">Cutaneotrichosporon oleaginosum</name>
    <dbReference type="NCBI Taxonomy" id="879819"/>
    <lineage>
        <taxon>Eukaryota</taxon>
        <taxon>Fungi</taxon>
        <taxon>Dikarya</taxon>
        <taxon>Basidiomycota</taxon>
        <taxon>Agaricomycotina</taxon>
        <taxon>Tremellomycetes</taxon>
        <taxon>Trichosporonales</taxon>
        <taxon>Trichosporonaceae</taxon>
        <taxon>Cutaneotrichosporon</taxon>
    </lineage>
</organism>